<dbReference type="Pfam" id="PF09309">
    <property type="entry name" value="FCP1_C"/>
    <property type="match status" value="1"/>
</dbReference>
<evidence type="ECO:0000313" key="11">
    <source>
        <dbReference type="Proteomes" id="UP001642483"/>
    </source>
</evidence>
<dbReference type="SUPFAM" id="SSF56784">
    <property type="entry name" value="HAD-like"/>
    <property type="match status" value="1"/>
</dbReference>
<sequence length="886" mass="99236">MEEVKVPEGKPIRLLEWLIKEDDLVKFGVPLVVCRHIQDPSSEIKTKEIQLRSKNVGRVKKILFQVGQVATPGSILVELERCSHPVVMKDMCADCGQDLRLEKEQSTDKCATVSMVPNIPELRISEQQAEELGNQDKARLHKMRKLVLLVDLDQTLIHTTQNQLFSSLCKNNEDFYTFQLQKNEPTLYTKLRPHCRDFLEEIAKHFELQIVTFGSRQYAHKIAEFIDPQGKYFAHRILSRDECINPMRKSGNLRHLFPCGDSMVCVIDDRDDVWSTIPNLVLVKKYSYFPGSGDINSPDKFETKLQASKDGGKNGSTGSPRKRKSGEESGDPSHSCKMMKTSNHESCDKVDDVKKTTSSTNVEEIHKDSNQSEKSQSANENDEGKVVTSNKSGANEATQEDFSQQPSASKKLQKSENLTQSSNLSSSATSNGVENDVCNISNEKDPTIDNSIDCVDDEKRKIIGEEVPSKDQEKTIEDEDQPTSAPTRASDEEDDKNKEKLLQTGEDEVPPSTSGFNKEPKVADVHDNDDYLKYLQDVLVQVHATYYEAYDKFVGGDLKHPPDIRGIVPFLRSKVLYGCYIVLTAVIPNNFKVHQHKAHVVARQLGATIDEKVTERTTHLVCGKKGTAKYQQAAKMGSVKFVAIDWLWACSERWEKVAEALFPVAKRNESNSRCSSREGTPPVARAQNDDSNNPSLRTYDPTTGKLVKKTKDPRYAMIAEERKKQDRRGPLYSSLKDPDVVIPLQIPIKLVTSFPESVTSHPEEGETSASAVRSRKPSMAEVMSFGYSLSTSDIEDMDKEVDDVLSSDDENNLGTIVDHVTSSSSDDSQPYPSGVTKGEFDTIDNDSTPDNDDSSSSSEEEFDHMADLLDHEMHYDEDNSDLDSLD</sequence>
<dbReference type="InterPro" id="IPR039189">
    <property type="entry name" value="Fcp1"/>
</dbReference>
<reference evidence="10 11" key="1">
    <citation type="submission" date="2024-02" db="EMBL/GenBank/DDBJ databases">
        <authorList>
            <person name="Daric V."/>
            <person name="Darras S."/>
        </authorList>
    </citation>
    <scope>NUCLEOTIDE SEQUENCE [LARGE SCALE GENOMIC DNA]</scope>
</reference>
<dbReference type="Gene3D" id="3.40.50.1000">
    <property type="entry name" value="HAD superfamily/HAD-like"/>
    <property type="match status" value="1"/>
</dbReference>
<dbReference type="PROSITE" id="PS50969">
    <property type="entry name" value="FCP1"/>
    <property type="match status" value="1"/>
</dbReference>
<dbReference type="Gene3D" id="3.40.50.10190">
    <property type="entry name" value="BRCT domain"/>
    <property type="match status" value="1"/>
</dbReference>
<dbReference type="Gene3D" id="1.10.287.10">
    <property type="entry name" value="S15/NS1, RNA-binding"/>
    <property type="match status" value="1"/>
</dbReference>
<dbReference type="InterPro" id="IPR023214">
    <property type="entry name" value="HAD_sf"/>
</dbReference>
<protein>
    <recommendedName>
        <fullName evidence="6">RNA polymerase II subunit A C-terminal domain phosphatase</fullName>
        <ecNumber evidence="6">3.1.3.16</ecNumber>
    </recommendedName>
</protein>
<dbReference type="EC" id="3.1.3.16" evidence="6"/>
<feature type="compositionally biased region" description="Basic and acidic residues" evidence="7">
    <location>
        <begin position="863"/>
        <end position="877"/>
    </location>
</feature>
<feature type="compositionally biased region" description="Acidic residues" evidence="7">
    <location>
        <begin position="841"/>
        <end position="862"/>
    </location>
</feature>
<dbReference type="InterPro" id="IPR036420">
    <property type="entry name" value="BRCT_dom_sf"/>
</dbReference>
<evidence type="ECO:0000259" key="9">
    <source>
        <dbReference type="PROSITE" id="PS50969"/>
    </source>
</evidence>
<feature type="region of interest" description="Disordered" evidence="7">
    <location>
        <begin position="305"/>
        <end position="522"/>
    </location>
</feature>
<dbReference type="CDD" id="cd17729">
    <property type="entry name" value="BRCT_CTDP1"/>
    <property type="match status" value="1"/>
</dbReference>
<organism evidence="10 11">
    <name type="scientific">Clavelina lepadiformis</name>
    <name type="common">Light-bulb sea squirt</name>
    <name type="synonym">Ascidia lepadiformis</name>
    <dbReference type="NCBI Taxonomy" id="159417"/>
    <lineage>
        <taxon>Eukaryota</taxon>
        <taxon>Metazoa</taxon>
        <taxon>Chordata</taxon>
        <taxon>Tunicata</taxon>
        <taxon>Ascidiacea</taxon>
        <taxon>Aplousobranchia</taxon>
        <taxon>Clavelinidae</taxon>
        <taxon>Clavelina</taxon>
    </lineage>
</organism>
<proteinExistence type="predicted"/>
<dbReference type="Gene3D" id="2.40.50.100">
    <property type="match status" value="1"/>
</dbReference>
<keyword evidence="11" id="KW-1185">Reference proteome</keyword>
<dbReference type="InterPro" id="IPR011947">
    <property type="entry name" value="FCP1_euk"/>
</dbReference>
<dbReference type="InterPro" id="IPR036412">
    <property type="entry name" value="HAD-like_sf"/>
</dbReference>
<evidence type="ECO:0000256" key="4">
    <source>
        <dbReference type="ARBA" id="ARBA00047761"/>
    </source>
</evidence>
<dbReference type="Pfam" id="PF00533">
    <property type="entry name" value="BRCT"/>
    <property type="match status" value="1"/>
</dbReference>
<feature type="compositionally biased region" description="Low complexity" evidence="7">
    <location>
        <begin position="415"/>
        <end position="431"/>
    </location>
</feature>
<name>A0ABP0GJU1_CLALP</name>
<comment type="caution">
    <text evidence="10">The sequence shown here is derived from an EMBL/GenBank/DDBJ whole genome shotgun (WGS) entry which is preliminary data.</text>
</comment>
<evidence type="ECO:0000259" key="8">
    <source>
        <dbReference type="PROSITE" id="PS50172"/>
    </source>
</evidence>
<evidence type="ECO:0000256" key="6">
    <source>
        <dbReference type="RuleBase" id="RU366066"/>
    </source>
</evidence>
<accession>A0ABP0GJU1</accession>
<dbReference type="NCBIfam" id="TIGR02250">
    <property type="entry name" value="FCP1_euk"/>
    <property type="match status" value="1"/>
</dbReference>
<feature type="compositionally biased region" description="Polar residues" evidence="7">
    <location>
        <begin position="387"/>
        <end position="410"/>
    </location>
</feature>
<evidence type="ECO:0000256" key="3">
    <source>
        <dbReference type="ARBA" id="ARBA00023242"/>
    </source>
</evidence>
<dbReference type="EMBL" id="CAWYQH010000125">
    <property type="protein sequence ID" value="CAK8691840.1"/>
    <property type="molecule type" value="Genomic_DNA"/>
</dbReference>
<dbReference type="SMART" id="SM00577">
    <property type="entry name" value="CPDc"/>
    <property type="match status" value="1"/>
</dbReference>
<dbReference type="PANTHER" id="PTHR23081:SF36">
    <property type="entry name" value="RNA POLYMERASE II SUBUNIT A C-TERMINAL DOMAIN PHOSPHATASE"/>
    <property type="match status" value="1"/>
</dbReference>
<comment type="subcellular location">
    <subcellularLocation>
        <location evidence="1 6">Nucleus</location>
    </subcellularLocation>
</comment>
<evidence type="ECO:0000256" key="5">
    <source>
        <dbReference type="ARBA" id="ARBA00048336"/>
    </source>
</evidence>
<dbReference type="PROSITE" id="PS50172">
    <property type="entry name" value="BRCT"/>
    <property type="match status" value="1"/>
</dbReference>
<feature type="compositionally biased region" description="Basic and acidic residues" evidence="7">
    <location>
        <begin position="342"/>
        <end position="355"/>
    </location>
</feature>
<feature type="region of interest" description="Disordered" evidence="7">
    <location>
        <begin position="669"/>
        <end position="706"/>
    </location>
</feature>
<dbReference type="CDD" id="cd07521">
    <property type="entry name" value="HAD_FCP1-like"/>
    <property type="match status" value="1"/>
</dbReference>
<dbReference type="InterPro" id="IPR004274">
    <property type="entry name" value="FCP1_dom"/>
</dbReference>
<comment type="catalytic activity">
    <reaction evidence="5 6">
        <text>O-phospho-L-threonyl-[protein] + H2O = L-threonyl-[protein] + phosphate</text>
        <dbReference type="Rhea" id="RHEA:47004"/>
        <dbReference type="Rhea" id="RHEA-COMP:11060"/>
        <dbReference type="Rhea" id="RHEA-COMP:11605"/>
        <dbReference type="ChEBI" id="CHEBI:15377"/>
        <dbReference type="ChEBI" id="CHEBI:30013"/>
        <dbReference type="ChEBI" id="CHEBI:43474"/>
        <dbReference type="ChEBI" id="CHEBI:61977"/>
        <dbReference type="EC" id="3.1.3.16"/>
    </reaction>
</comment>
<keyword evidence="3 6" id="KW-0539">Nucleus</keyword>
<feature type="compositionally biased region" description="Basic and acidic residues" evidence="7">
    <location>
        <begin position="457"/>
        <end position="475"/>
    </location>
</feature>
<evidence type="ECO:0000313" key="10">
    <source>
        <dbReference type="EMBL" id="CAK8691840.1"/>
    </source>
</evidence>
<comment type="catalytic activity">
    <reaction evidence="4 6">
        <text>O-phospho-L-seryl-[protein] + H2O = L-seryl-[protein] + phosphate</text>
        <dbReference type="Rhea" id="RHEA:20629"/>
        <dbReference type="Rhea" id="RHEA-COMP:9863"/>
        <dbReference type="Rhea" id="RHEA-COMP:11604"/>
        <dbReference type="ChEBI" id="CHEBI:15377"/>
        <dbReference type="ChEBI" id="CHEBI:29999"/>
        <dbReference type="ChEBI" id="CHEBI:43474"/>
        <dbReference type="ChEBI" id="CHEBI:83421"/>
        <dbReference type="EC" id="3.1.3.16"/>
    </reaction>
</comment>
<dbReference type="Pfam" id="PF03031">
    <property type="entry name" value="NIF"/>
    <property type="match status" value="1"/>
</dbReference>
<dbReference type="InterPro" id="IPR058785">
    <property type="entry name" value="BSH_FCP1"/>
</dbReference>
<dbReference type="SUPFAM" id="SSF52113">
    <property type="entry name" value="BRCT domain"/>
    <property type="match status" value="1"/>
</dbReference>
<dbReference type="Proteomes" id="UP001642483">
    <property type="component" value="Unassembled WGS sequence"/>
</dbReference>
<feature type="domain" description="FCP1 homology" evidence="9">
    <location>
        <begin position="141"/>
        <end position="308"/>
    </location>
</feature>
<evidence type="ECO:0000256" key="7">
    <source>
        <dbReference type="SAM" id="MobiDB-lite"/>
    </source>
</evidence>
<keyword evidence="2 6" id="KW-0378">Hydrolase</keyword>
<dbReference type="InterPro" id="IPR015388">
    <property type="entry name" value="FCP1_C"/>
</dbReference>
<dbReference type="PANTHER" id="PTHR23081">
    <property type="entry name" value="RNA POLYMERASE II CTD PHOSPHATASE"/>
    <property type="match status" value="1"/>
</dbReference>
<feature type="domain" description="BRCT" evidence="8">
    <location>
        <begin position="571"/>
        <end position="664"/>
    </location>
</feature>
<gene>
    <name evidence="10" type="ORF">CVLEPA_LOCUS24591</name>
</gene>
<dbReference type="SMART" id="SM00292">
    <property type="entry name" value="BRCT"/>
    <property type="match status" value="1"/>
</dbReference>
<dbReference type="InterPro" id="IPR001357">
    <property type="entry name" value="BRCT_dom"/>
</dbReference>
<evidence type="ECO:0000256" key="1">
    <source>
        <dbReference type="ARBA" id="ARBA00004123"/>
    </source>
</evidence>
<feature type="region of interest" description="Disordered" evidence="7">
    <location>
        <begin position="805"/>
        <end position="886"/>
    </location>
</feature>
<evidence type="ECO:0000256" key="2">
    <source>
        <dbReference type="ARBA" id="ARBA00022801"/>
    </source>
</evidence>
<comment type="function">
    <text evidence="6">This promotes the activity of RNA polymerase II.</text>
</comment>
<feature type="region of interest" description="Disordered" evidence="7">
    <location>
        <begin position="755"/>
        <end position="777"/>
    </location>
</feature>
<dbReference type="Pfam" id="PF26077">
    <property type="entry name" value="BSH_Fcp1"/>
    <property type="match status" value="1"/>
</dbReference>